<keyword evidence="2 4" id="KW-0472">Membrane</keyword>
<dbReference type="Pfam" id="PF00593">
    <property type="entry name" value="TonB_dep_Rec_b-barrel"/>
    <property type="match status" value="1"/>
</dbReference>
<name>A0ABW5Z463_9SPHI</name>
<evidence type="ECO:0000259" key="5">
    <source>
        <dbReference type="Pfam" id="PF00593"/>
    </source>
</evidence>
<accession>A0ABW5Z463</accession>
<dbReference type="Proteomes" id="UP001597509">
    <property type="component" value="Unassembled WGS sequence"/>
</dbReference>
<keyword evidence="4" id="KW-0798">TonB box</keyword>
<protein>
    <submittedName>
        <fullName evidence="7">TonB-dependent receptor domain-containing protein</fullName>
    </submittedName>
</protein>
<dbReference type="SUPFAM" id="SSF56935">
    <property type="entry name" value="Porins"/>
    <property type="match status" value="1"/>
</dbReference>
<comment type="caution">
    <text evidence="7">The sequence shown here is derived from an EMBL/GenBank/DDBJ whole genome shotgun (WGS) entry which is preliminary data.</text>
</comment>
<reference evidence="8" key="1">
    <citation type="journal article" date="2019" name="Int. J. Syst. Evol. Microbiol.">
        <title>The Global Catalogue of Microorganisms (GCM) 10K type strain sequencing project: providing services to taxonomists for standard genome sequencing and annotation.</title>
        <authorList>
            <consortium name="The Broad Institute Genomics Platform"/>
            <consortium name="The Broad Institute Genome Sequencing Center for Infectious Disease"/>
            <person name="Wu L."/>
            <person name="Ma J."/>
        </authorList>
    </citation>
    <scope>NUCLEOTIDE SEQUENCE [LARGE SCALE GENOMIC DNA]</scope>
    <source>
        <strain evidence="8">KCTC 22209</strain>
    </source>
</reference>
<evidence type="ECO:0000256" key="1">
    <source>
        <dbReference type="ARBA" id="ARBA00004442"/>
    </source>
</evidence>
<feature type="domain" description="TonB-dependent receptor-like beta-barrel" evidence="5">
    <location>
        <begin position="420"/>
        <end position="906"/>
    </location>
</feature>
<dbReference type="InterPro" id="IPR036942">
    <property type="entry name" value="Beta-barrel_TonB_sf"/>
</dbReference>
<dbReference type="InterPro" id="IPR012910">
    <property type="entry name" value="Plug_dom"/>
</dbReference>
<evidence type="ECO:0000313" key="8">
    <source>
        <dbReference type="Proteomes" id="UP001597509"/>
    </source>
</evidence>
<evidence type="ECO:0000256" key="4">
    <source>
        <dbReference type="RuleBase" id="RU003357"/>
    </source>
</evidence>
<keyword evidence="8" id="KW-1185">Reference proteome</keyword>
<evidence type="ECO:0000259" key="6">
    <source>
        <dbReference type="Pfam" id="PF07715"/>
    </source>
</evidence>
<feature type="domain" description="TonB-dependent receptor plug" evidence="6">
    <location>
        <begin position="137"/>
        <end position="231"/>
    </location>
</feature>
<dbReference type="InterPro" id="IPR008969">
    <property type="entry name" value="CarboxyPept-like_regulatory"/>
</dbReference>
<dbReference type="Gene3D" id="2.170.130.10">
    <property type="entry name" value="TonB-dependent receptor, plug domain"/>
    <property type="match status" value="1"/>
</dbReference>
<evidence type="ECO:0000313" key="7">
    <source>
        <dbReference type="EMBL" id="MFD2906936.1"/>
    </source>
</evidence>
<dbReference type="EMBL" id="JBHUPE010000020">
    <property type="protein sequence ID" value="MFD2906936.1"/>
    <property type="molecule type" value="Genomic_DNA"/>
</dbReference>
<dbReference type="Gene3D" id="2.40.170.20">
    <property type="entry name" value="TonB-dependent receptor, beta-barrel domain"/>
    <property type="match status" value="1"/>
</dbReference>
<evidence type="ECO:0000256" key="3">
    <source>
        <dbReference type="ARBA" id="ARBA00023237"/>
    </source>
</evidence>
<comment type="subcellular location">
    <subcellularLocation>
        <location evidence="1 4">Cell outer membrane</location>
    </subcellularLocation>
</comment>
<evidence type="ECO:0000256" key="2">
    <source>
        <dbReference type="ARBA" id="ARBA00023136"/>
    </source>
</evidence>
<gene>
    <name evidence="7" type="ORF">ACFS6I_23635</name>
</gene>
<dbReference type="InterPro" id="IPR037066">
    <property type="entry name" value="Plug_dom_sf"/>
</dbReference>
<keyword evidence="3" id="KW-0998">Cell outer membrane</keyword>
<keyword evidence="7" id="KW-0675">Receptor</keyword>
<proteinExistence type="inferred from homology"/>
<dbReference type="PANTHER" id="PTHR40980">
    <property type="entry name" value="PLUG DOMAIN-CONTAINING PROTEIN"/>
    <property type="match status" value="1"/>
</dbReference>
<dbReference type="Gene3D" id="2.60.40.1120">
    <property type="entry name" value="Carboxypeptidase-like, regulatory domain"/>
    <property type="match status" value="1"/>
</dbReference>
<dbReference type="Pfam" id="PF07715">
    <property type="entry name" value="Plug"/>
    <property type="match status" value="1"/>
</dbReference>
<dbReference type="PANTHER" id="PTHR40980:SF5">
    <property type="entry name" value="TONB-DEPENDENT RECEPTOR"/>
    <property type="match status" value="1"/>
</dbReference>
<dbReference type="SUPFAM" id="SSF49464">
    <property type="entry name" value="Carboxypeptidase regulatory domain-like"/>
    <property type="match status" value="1"/>
</dbReference>
<comment type="similarity">
    <text evidence="4">Belongs to the TonB-dependent receptor family.</text>
</comment>
<sequence length="942" mass="104759">MNKHFSVLLFVLVVLPSLLFAQTGRISGVVKDEGSNSALSGVSVSIVGAANQATSSDFEGDYSFNIAPGTYKLVFSYVGYINKEITDIKVEAGKSAIVDVSLAPSSNQIGEVVVTVSARKNTELSILNMQKNSGVVMDGLSSQAIQRSGASNIASAVRVIPGVSVQEGKYLYVRGLGDRYTKSILNGVDIPGLDPDKNTVQMDIFPTGVLENIVVMKTASAELPADFTGGVIDIVTKDIPAQKNLGVSMSLGYNPNAHFRNDFVSYKGSKTDFLGYDYGDRNLPVVKDYTILNPVVPENRYAVEQVAKAFDPVMAAQRKSNNLPDLNMGVDYSNQFNVAGNKLGVIGLLNYKRNTMFYKGFQNGIYQKPNQSDASSELKADKISQGDLGEQNVLLSGMLGLNYKTDRSKYSLTALRIQNGESRAAIFNQTTAISNSNETMRHTLEYTERAITNLLLSGKHSNENADFITEWKLSPTWVKVNDKDMRQTTFVLNSSGNYVINTDAGLPNRFWRYLDEFNGVSKLDFTKKLNLFERESAFKFGGLYSYKKRDYRINNYSIEYRNNNKDITNGDPNGFLNPENVYNASEDSGFWVRGNYQAANTFEASQQTGAAYASLEIRPIEKLKAIAGLRGENYTTIFTGQNIDGLKYDKVKTINKFDLFPSLNLIYNTFANHNLRASYSRTVARPSFKELSVVQIYDPLTEIRFLGNLELVPTYINNIDLRYEIFAKDAQMFALSGFYKGFKNPIELQAYNDGVPLDITPKNSPSATVIGLEVEGRKNFGFISEDLKDLTLNVNVTVVKSEIEMRDEEYASRISFAREGQEISKKRELQGQSPYLINTGLSYNSSSKGFEAGVFYNVQGKTLQIIGFARNSDVYTKPFNSLNLNLSKKIGKEFKAGTISFKVDNLLDSKRLSVYEAFQAADQIYQQRIPGRNFSVGYSYNF</sequence>
<organism evidence="7 8">
    <name type="scientific">Sphingobacterium anhuiense</name>
    <dbReference type="NCBI Taxonomy" id="493780"/>
    <lineage>
        <taxon>Bacteria</taxon>
        <taxon>Pseudomonadati</taxon>
        <taxon>Bacteroidota</taxon>
        <taxon>Sphingobacteriia</taxon>
        <taxon>Sphingobacteriales</taxon>
        <taxon>Sphingobacteriaceae</taxon>
        <taxon>Sphingobacterium</taxon>
    </lineage>
</organism>
<dbReference type="RefSeq" id="WP_380924236.1">
    <property type="nucleotide sequence ID" value="NZ_JBHUPE010000020.1"/>
</dbReference>
<dbReference type="Pfam" id="PF13715">
    <property type="entry name" value="CarbopepD_reg_2"/>
    <property type="match status" value="1"/>
</dbReference>
<dbReference type="InterPro" id="IPR000531">
    <property type="entry name" value="Beta-barrel_TonB"/>
</dbReference>